<reference evidence="3 4" key="2">
    <citation type="submission" date="2019-01" db="EMBL/GenBank/DDBJ databases">
        <title>Hymenobacter humicola sp. nov., isolated from soils in Antarctica.</title>
        <authorList>
            <person name="Sedlacek I."/>
            <person name="Holochova P."/>
            <person name="Kralova S."/>
            <person name="Pantucek R."/>
            <person name="Stankova E."/>
            <person name="Vrbovska V."/>
            <person name="Kristofova L."/>
            <person name="Svec P."/>
            <person name="Busse H.-J."/>
        </authorList>
    </citation>
    <scope>NUCLEOTIDE SEQUENCE [LARGE SCALE GENOMIC DNA]</scope>
    <source>
        <strain evidence="3 4">CCM 8852</strain>
    </source>
</reference>
<dbReference type="Proteomes" id="UP000284250">
    <property type="component" value="Unassembled WGS sequence"/>
</dbReference>
<keyword evidence="1" id="KW-0732">Signal</keyword>
<evidence type="ECO:0000259" key="2">
    <source>
        <dbReference type="Pfam" id="PF14905"/>
    </source>
</evidence>
<evidence type="ECO:0000256" key="1">
    <source>
        <dbReference type="SAM" id="SignalP"/>
    </source>
</evidence>
<dbReference type="AlphaFoldDB" id="A0A418R7K9"/>
<evidence type="ECO:0000313" key="3">
    <source>
        <dbReference type="EMBL" id="RIY13362.1"/>
    </source>
</evidence>
<proteinExistence type="predicted"/>
<organism evidence="3 4">
    <name type="scientific">Hymenobacter rubripertinctus</name>
    <dbReference type="NCBI Taxonomy" id="2029981"/>
    <lineage>
        <taxon>Bacteria</taxon>
        <taxon>Pseudomonadati</taxon>
        <taxon>Bacteroidota</taxon>
        <taxon>Cytophagia</taxon>
        <taxon>Cytophagales</taxon>
        <taxon>Hymenobacteraceae</taxon>
        <taxon>Hymenobacter</taxon>
    </lineage>
</organism>
<feature type="signal peptide" evidence="1">
    <location>
        <begin position="1"/>
        <end position="22"/>
    </location>
</feature>
<dbReference type="RefSeq" id="WP_119654246.1">
    <property type="nucleotide sequence ID" value="NZ_JBHUOI010000002.1"/>
</dbReference>
<gene>
    <name evidence="3" type="ORF">D0T11_02705</name>
</gene>
<evidence type="ECO:0000313" key="4">
    <source>
        <dbReference type="Proteomes" id="UP000284250"/>
    </source>
</evidence>
<keyword evidence="4" id="KW-1185">Reference proteome</keyword>
<protein>
    <recommendedName>
        <fullName evidence="2">Outer membrane protein beta-barrel domain-containing protein</fullName>
    </recommendedName>
</protein>
<reference evidence="3 4" key="1">
    <citation type="submission" date="2018-09" db="EMBL/GenBank/DDBJ databases">
        <authorList>
            <person name="Zeman M."/>
            <person name="Pardy F."/>
        </authorList>
    </citation>
    <scope>NUCLEOTIDE SEQUENCE [LARGE SCALE GENOMIC DNA]</scope>
    <source>
        <strain evidence="3 4">CCM 8852</strain>
    </source>
</reference>
<dbReference type="OrthoDB" id="738589at2"/>
<accession>A0A418R7K9</accession>
<name>A0A418R7K9_9BACT</name>
<comment type="caution">
    <text evidence="3">The sequence shown here is derived from an EMBL/GenBank/DDBJ whole genome shotgun (WGS) entry which is preliminary data.</text>
</comment>
<dbReference type="Pfam" id="PF14905">
    <property type="entry name" value="OMP_b-brl_3"/>
    <property type="match status" value="1"/>
</dbReference>
<feature type="domain" description="Outer membrane protein beta-barrel" evidence="2">
    <location>
        <begin position="608"/>
        <end position="785"/>
    </location>
</feature>
<dbReference type="EMBL" id="QYCN01000003">
    <property type="protein sequence ID" value="RIY13362.1"/>
    <property type="molecule type" value="Genomic_DNA"/>
</dbReference>
<dbReference type="SUPFAM" id="SSF56935">
    <property type="entry name" value="Porins"/>
    <property type="match status" value="1"/>
</dbReference>
<sequence length="908" mass="101268">MRKPLLSLLLLLLLLVLSAAHGQQNRQLRLCLHFAAGDVGSMPPTKKVSINAGPQLVITADTCLWVGYGPGSPPTTLVVEAEGYAMRRLTVRTDTLSGRPLHLTLEPRVVMLDEVKIASDRAVRYRGDTLVISVDSVKTQPHASATDLLNNVPGASVDANGQVRIMGKTVDQVTVDGKTLYGGNAKATLEALNADMIKDLEVMAATGAEGDQKSALNIRLKDDRKAGSYGKLEGLAGTSGTYLATGRMSRLRPGSFLNAFLTTNNVYEQALTNDERNNLVRDVVFKGMQGVYSVTESALPRPAAVQADRTVQNLVESPLNVGDVASTNGGLNYNRSGKASEMFGYVLFDRTRQAATRSLLTTRFLPPLEQTESGRIDDTSQRTKITAYFNAKWTLAPRLTLAVASTNYWQHAQTTLRAEFDTRLRRADTLLAATALRRFNDQTEQQLYTTQQAVGVYRHKRPAHVSSLYARYGYGTRNLDQRYDNALVREQQRAEFRNRIDRTAPEQRFELQALHALPISRRVLVEAKASWLRELLPVDQRGYRYDDQGRQLGAAGLSLPDFRVDNTQQTAQTALYYKTPRFSALGSVALWHWRTHRRIAPDQQDGLSRTAWLPGLFLEYRPDAVTKLSLRYGQTQALPTTEQLFPVADSTNLQTIRVGNAWLTSTARQSAEVSLSTDYRSNRLSLTGRYGLDDNPVLTSTRINSLGFLTQSYQQYRSVRTTGVSLLWYQYHQLRPYSLYGLATTQWLNGYLITQAAVIPLRTMVTVVALGTKWRVTPTLSAKLDVRTTLTRQSTPTTAANVLNGRAEPTLRVEKKWAGNFYVEGMYAGFVNRYARGGMNVNSLLDLTASKYLGSNDRVKVALTLRNALNVQSFYTNSFSNYVQREEAVDRLPRFLMLGVSVFPEKWK</sequence>
<dbReference type="InterPro" id="IPR041700">
    <property type="entry name" value="OMP_b-brl_3"/>
</dbReference>
<feature type="chain" id="PRO_5018984959" description="Outer membrane protein beta-barrel domain-containing protein" evidence="1">
    <location>
        <begin position="23"/>
        <end position="908"/>
    </location>
</feature>